<keyword evidence="3" id="KW-1185">Reference proteome</keyword>
<proteinExistence type="predicted"/>
<evidence type="ECO:0000313" key="2">
    <source>
        <dbReference type="EMBL" id="GAA4094013.1"/>
    </source>
</evidence>
<dbReference type="InterPro" id="IPR041698">
    <property type="entry name" value="Methyltransf_25"/>
</dbReference>
<feature type="domain" description="Methyltransferase" evidence="1">
    <location>
        <begin position="11"/>
        <end position="86"/>
    </location>
</feature>
<dbReference type="SUPFAM" id="SSF53335">
    <property type="entry name" value="S-adenosyl-L-methionine-dependent methyltransferases"/>
    <property type="match status" value="1"/>
</dbReference>
<organism evidence="2 3">
    <name type="scientific">Mucilaginibacter panaciglaebae</name>
    <dbReference type="NCBI Taxonomy" id="502331"/>
    <lineage>
        <taxon>Bacteria</taxon>
        <taxon>Pseudomonadati</taxon>
        <taxon>Bacteroidota</taxon>
        <taxon>Sphingobacteriia</taxon>
        <taxon>Sphingobacteriales</taxon>
        <taxon>Sphingobacteriaceae</taxon>
        <taxon>Mucilaginibacter</taxon>
    </lineage>
</organism>
<name>A0ABP7WRV9_9SPHI</name>
<dbReference type="InterPro" id="IPR029063">
    <property type="entry name" value="SAM-dependent_MTases_sf"/>
</dbReference>
<accession>A0ABP7WRV9</accession>
<reference evidence="3" key="1">
    <citation type="journal article" date="2019" name="Int. J. Syst. Evol. Microbiol.">
        <title>The Global Catalogue of Microorganisms (GCM) 10K type strain sequencing project: providing services to taxonomists for standard genome sequencing and annotation.</title>
        <authorList>
            <consortium name="The Broad Institute Genomics Platform"/>
            <consortium name="The Broad Institute Genome Sequencing Center for Infectious Disease"/>
            <person name="Wu L."/>
            <person name="Ma J."/>
        </authorList>
    </citation>
    <scope>NUCLEOTIDE SEQUENCE [LARGE SCALE GENOMIC DNA]</scope>
    <source>
        <strain evidence="3">JCM 17085</strain>
    </source>
</reference>
<comment type="caution">
    <text evidence="2">The sequence shown here is derived from an EMBL/GenBank/DDBJ whole genome shotgun (WGS) entry which is preliminary data.</text>
</comment>
<sequence>MEIGEMNGCSVLEAGCGTGDMFNFLMNRYPDIRAYAGVDFIPEMIAEARERIISPKAIFWPVSFMSSVIPEADYVLASGSLNYANNEPGYIYKAISHLFGLSRRALGFNLLRSVAFEGLLATYDPAEIVAFCHTLSDQVVLRDEYDPEDFTVFIYRDK</sequence>
<dbReference type="EMBL" id="BAABCV010000005">
    <property type="protein sequence ID" value="GAA4094013.1"/>
    <property type="molecule type" value="Genomic_DNA"/>
</dbReference>
<dbReference type="Pfam" id="PF13649">
    <property type="entry name" value="Methyltransf_25"/>
    <property type="match status" value="1"/>
</dbReference>
<dbReference type="Gene3D" id="3.40.50.150">
    <property type="entry name" value="Vaccinia Virus protein VP39"/>
    <property type="match status" value="1"/>
</dbReference>
<protein>
    <recommendedName>
        <fullName evidence="1">Methyltransferase domain-containing protein</fullName>
    </recommendedName>
</protein>
<gene>
    <name evidence="2" type="ORF">GCM10022392_15730</name>
</gene>
<evidence type="ECO:0000259" key="1">
    <source>
        <dbReference type="Pfam" id="PF13649"/>
    </source>
</evidence>
<evidence type="ECO:0000313" key="3">
    <source>
        <dbReference type="Proteomes" id="UP001500841"/>
    </source>
</evidence>
<dbReference type="Proteomes" id="UP001500841">
    <property type="component" value="Unassembled WGS sequence"/>
</dbReference>